<dbReference type="InterPro" id="IPR041657">
    <property type="entry name" value="HTH_17"/>
</dbReference>
<dbReference type="AlphaFoldDB" id="A0A6G7ZKA8"/>
<sequence>MTNSLNTPAADCPERIAYSIKEAAAVSGLGRTTIYSLIAQGELRRTKIGQRTLIPRAELERILQVDSA</sequence>
<organism evidence="2 3">
    <name type="scientific">Sphingomonas sinipercae</name>
    <dbReference type="NCBI Taxonomy" id="2714944"/>
    <lineage>
        <taxon>Bacteria</taxon>
        <taxon>Pseudomonadati</taxon>
        <taxon>Pseudomonadota</taxon>
        <taxon>Alphaproteobacteria</taxon>
        <taxon>Sphingomonadales</taxon>
        <taxon>Sphingomonadaceae</taxon>
        <taxon>Sphingomonas</taxon>
    </lineage>
</organism>
<proteinExistence type="predicted"/>
<dbReference type="NCBIfam" id="TIGR01764">
    <property type="entry name" value="excise"/>
    <property type="match status" value="1"/>
</dbReference>
<dbReference type="Pfam" id="PF12728">
    <property type="entry name" value="HTH_17"/>
    <property type="match status" value="1"/>
</dbReference>
<reference evidence="2 3" key="1">
    <citation type="submission" date="2020-03" db="EMBL/GenBank/DDBJ databases">
        <title>Sphingomonas sp. nov., isolated from fish.</title>
        <authorList>
            <person name="Hyun D.-W."/>
            <person name="Bae J.-W."/>
        </authorList>
    </citation>
    <scope>NUCLEOTIDE SEQUENCE [LARGE SCALE GENOMIC DNA]</scope>
    <source>
        <strain evidence="2 3">HDW15C</strain>
    </source>
</reference>
<evidence type="ECO:0000259" key="1">
    <source>
        <dbReference type="Pfam" id="PF12728"/>
    </source>
</evidence>
<dbReference type="InterPro" id="IPR010093">
    <property type="entry name" value="SinI_DNA-bd"/>
</dbReference>
<keyword evidence="3" id="KW-1185">Reference proteome</keyword>
<dbReference type="InterPro" id="IPR009061">
    <property type="entry name" value="DNA-bd_dom_put_sf"/>
</dbReference>
<feature type="domain" description="Helix-turn-helix" evidence="1">
    <location>
        <begin position="18"/>
        <end position="63"/>
    </location>
</feature>
<dbReference type="EMBL" id="CP049871">
    <property type="protein sequence ID" value="QIL01355.1"/>
    <property type="molecule type" value="Genomic_DNA"/>
</dbReference>
<evidence type="ECO:0000313" key="3">
    <source>
        <dbReference type="Proteomes" id="UP000502502"/>
    </source>
</evidence>
<protein>
    <submittedName>
        <fullName evidence="2">Helix-turn-helix domain-containing protein</fullName>
    </submittedName>
</protein>
<dbReference type="KEGG" id="ssin:G7078_00125"/>
<dbReference type="SUPFAM" id="SSF46955">
    <property type="entry name" value="Putative DNA-binding domain"/>
    <property type="match status" value="1"/>
</dbReference>
<gene>
    <name evidence="2" type="ORF">G7078_00125</name>
</gene>
<dbReference type="InterPro" id="IPR038148">
    <property type="entry name" value="Tn1545/Tn916_Xis"/>
</dbReference>
<dbReference type="Proteomes" id="UP000502502">
    <property type="component" value="Chromosome"/>
</dbReference>
<dbReference type="Gene3D" id="3.90.105.50">
    <property type="match status" value="1"/>
</dbReference>
<dbReference type="RefSeq" id="WP_166091766.1">
    <property type="nucleotide sequence ID" value="NZ_CP049871.1"/>
</dbReference>
<dbReference type="GO" id="GO:0003677">
    <property type="term" value="F:DNA binding"/>
    <property type="evidence" value="ECO:0007669"/>
    <property type="project" value="InterPro"/>
</dbReference>
<evidence type="ECO:0000313" key="2">
    <source>
        <dbReference type="EMBL" id="QIL01355.1"/>
    </source>
</evidence>
<accession>A0A6G7ZKA8</accession>
<name>A0A6G7ZKA8_9SPHN</name>